<dbReference type="AlphaFoldDB" id="A0AA47N8J9"/>
<protein>
    <submittedName>
        <fullName evidence="2">Uncharacterized protein</fullName>
    </submittedName>
</protein>
<dbReference type="Proteomes" id="UP001174136">
    <property type="component" value="Unassembled WGS sequence"/>
</dbReference>
<reference evidence="2" key="1">
    <citation type="journal article" date="2023" name="Front. Mar. Sci.">
        <title>A new Merluccius polli reference genome to investigate the effects of global change in West African waters.</title>
        <authorList>
            <person name="Mateo J.L."/>
            <person name="Blanco-Fernandez C."/>
            <person name="Garcia-Vazquez E."/>
            <person name="Machado-Schiaffino G."/>
        </authorList>
    </citation>
    <scope>NUCLEOTIDE SEQUENCE</scope>
    <source>
        <strain evidence="2">C29</strain>
        <tissue evidence="2">Fin</tissue>
    </source>
</reference>
<gene>
    <name evidence="2" type="ORF">N1851_003512</name>
</gene>
<comment type="caution">
    <text evidence="2">The sequence shown here is derived from an EMBL/GenBank/DDBJ whole genome shotgun (WGS) entry which is preliminary data.</text>
</comment>
<sequence length="178" mass="19509">MEEACDQIDAGDKGNYSVKLRYHPDNYQGDMGVGSFCQIPCSKLILPVSVTNYSAKTSSVNEDSSASQDISSLPAQGNVHSPESEEPTDLDGSLSDELIQFKHFVQNETSPVQLLQALERHGLKTTFPNVYVALRLFLTLPVSNCEVNSCELDPGFVCNRFAPLDCQSGGRLASYPWK</sequence>
<proteinExistence type="predicted"/>
<accession>A0AA47N8J9</accession>
<feature type="region of interest" description="Disordered" evidence="1">
    <location>
        <begin position="61"/>
        <end position="91"/>
    </location>
</feature>
<evidence type="ECO:0000313" key="2">
    <source>
        <dbReference type="EMBL" id="KAK0154403.1"/>
    </source>
</evidence>
<evidence type="ECO:0000256" key="1">
    <source>
        <dbReference type="SAM" id="MobiDB-lite"/>
    </source>
</evidence>
<feature type="compositionally biased region" description="Polar residues" evidence="1">
    <location>
        <begin position="61"/>
        <end position="81"/>
    </location>
</feature>
<organism evidence="2 3">
    <name type="scientific">Merluccius polli</name>
    <name type="common">Benguela hake</name>
    <name type="synonym">Merluccius cadenati</name>
    <dbReference type="NCBI Taxonomy" id="89951"/>
    <lineage>
        <taxon>Eukaryota</taxon>
        <taxon>Metazoa</taxon>
        <taxon>Chordata</taxon>
        <taxon>Craniata</taxon>
        <taxon>Vertebrata</taxon>
        <taxon>Euteleostomi</taxon>
        <taxon>Actinopterygii</taxon>
        <taxon>Neopterygii</taxon>
        <taxon>Teleostei</taxon>
        <taxon>Neoteleostei</taxon>
        <taxon>Acanthomorphata</taxon>
        <taxon>Zeiogadaria</taxon>
        <taxon>Gadariae</taxon>
        <taxon>Gadiformes</taxon>
        <taxon>Gadoidei</taxon>
        <taxon>Merlucciidae</taxon>
        <taxon>Merluccius</taxon>
    </lineage>
</organism>
<name>A0AA47N8J9_MERPO</name>
<evidence type="ECO:0000313" key="3">
    <source>
        <dbReference type="Proteomes" id="UP001174136"/>
    </source>
</evidence>
<keyword evidence="3" id="KW-1185">Reference proteome</keyword>
<dbReference type="EMBL" id="JAOPHQ010000568">
    <property type="protein sequence ID" value="KAK0154403.1"/>
    <property type="molecule type" value="Genomic_DNA"/>
</dbReference>